<dbReference type="InParanoid" id="A0A7R8UI75"/>
<dbReference type="OrthoDB" id="6101901at2759"/>
<dbReference type="Proteomes" id="UP000594454">
    <property type="component" value="Chromosome 2"/>
</dbReference>
<dbReference type="EMBL" id="LR899010">
    <property type="protein sequence ID" value="CAD7080497.1"/>
    <property type="molecule type" value="Genomic_DNA"/>
</dbReference>
<reference evidence="2 3" key="1">
    <citation type="submission" date="2020-11" db="EMBL/GenBank/DDBJ databases">
        <authorList>
            <person name="Wallbank WR R."/>
            <person name="Pardo Diaz C."/>
            <person name="Kozak K."/>
            <person name="Martin S."/>
            <person name="Jiggins C."/>
            <person name="Moest M."/>
            <person name="Warren A I."/>
            <person name="Generalovic N T."/>
            <person name="Byers J.R.P. K."/>
            <person name="Montejo-Kovacevich G."/>
            <person name="Yen C E."/>
        </authorList>
    </citation>
    <scope>NUCLEOTIDE SEQUENCE [LARGE SCALE GENOMIC DNA]</scope>
</reference>
<evidence type="ECO:0008006" key="4">
    <source>
        <dbReference type="Google" id="ProtNLM"/>
    </source>
</evidence>
<feature type="compositionally biased region" description="Low complexity" evidence="1">
    <location>
        <begin position="145"/>
        <end position="156"/>
    </location>
</feature>
<organism evidence="2 3">
    <name type="scientific">Hermetia illucens</name>
    <name type="common">Black soldier fly</name>
    <dbReference type="NCBI Taxonomy" id="343691"/>
    <lineage>
        <taxon>Eukaryota</taxon>
        <taxon>Metazoa</taxon>
        <taxon>Ecdysozoa</taxon>
        <taxon>Arthropoda</taxon>
        <taxon>Hexapoda</taxon>
        <taxon>Insecta</taxon>
        <taxon>Pterygota</taxon>
        <taxon>Neoptera</taxon>
        <taxon>Endopterygota</taxon>
        <taxon>Diptera</taxon>
        <taxon>Brachycera</taxon>
        <taxon>Stratiomyomorpha</taxon>
        <taxon>Stratiomyidae</taxon>
        <taxon>Hermetiinae</taxon>
        <taxon>Hermetia</taxon>
    </lineage>
</organism>
<dbReference type="AlphaFoldDB" id="A0A7R8UI75"/>
<name>A0A7R8UI75_HERIL</name>
<dbReference type="InterPro" id="IPR018247">
    <property type="entry name" value="EF_Hand_1_Ca_BS"/>
</dbReference>
<evidence type="ECO:0000313" key="3">
    <source>
        <dbReference type="Proteomes" id="UP000594454"/>
    </source>
</evidence>
<evidence type="ECO:0000313" key="2">
    <source>
        <dbReference type="EMBL" id="CAD7080497.1"/>
    </source>
</evidence>
<protein>
    <recommendedName>
        <fullName evidence="4">Allatotropin</fullName>
    </recommendedName>
</protein>
<proteinExistence type="predicted"/>
<accession>A0A7R8UI75</accession>
<keyword evidence="3" id="KW-1185">Reference proteome</keyword>
<evidence type="ECO:0000256" key="1">
    <source>
        <dbReference type="SAM" id="MobiDB-lite"/>
    </source>
</evidence>
<gene>
    <name evidence="2" type="ORF">HERILL_LOCUS3647</name>
</gene>
<sequence length="218" mass="24008">MVVMVSGNPYAKKLHKMHLHHVAVTFLAILTLNLPLGKCGPARSIALVAQRSPKIPISIRAPFKHSETMVARGYGKRAFSIGDSQFARGYGKRGGSDEVRFPFNGQSQSQFARGFGKRLSLSHPEATEYQNYGSKAMSFLDEEANNNSEVTNETSEQVSNESSQVDGVPVEWVAKELADNRGLLKAILYRFVDTNKDGFLTSQEFLGTSNNDGNNNSY</sequence>
<dbReference type="PROSITE" id="PS00018">
    <property type="entry name" value="EF_HAND_1"/>
    <property type="match status" value="1"/>
</dbReference>
<feature type="region of interest" description="Disordered" evidence="1">
    <location>
        <begin position="144"/>
        <end position="163"/>
    </location>
</feature>